<keyword evidence="1" id="KW-1277">Toxin-antitoxin system</keyword>
<proteinExistence type="predicted"/>
<gene>
    <name evidence="2" type="ORF">Thert_01009</name>
</gene>
<dbReference type="EMBL" id="CP016893">
    <property type="protein sequence ID" value="AST57123.1"/>
    <property type="molecule type" value="Genomic_DNA"/>
</dbReference>
<dbReference type="Gene3D" id="3.30.2310.20">
    <property type="entry name" value="RelE-like"/>
    <property type="match status" value="1"/>
</dbReference>
<name>A0A223HXA5_THETR</name>
<reference evidence="2 3" key="1">
    <citation type="submission" date="2016-08" db="EMBL/GenBank/DDBJ databases">
        <title>A novel genetic cassette of butanologenic Thermoanaerobacterium thermosaccharolyticum that directly convert cellulose to butanol.</title>
        <authorList>
            <person name="Li T."/>
            <person name="He J."/>
        </authorList>
    </citation>
    <scope>NUCLEOTIDE SEQUENCE [LARGE SCALE GENOMIC DNA]</scope>
    <source>
        <strain evidence="2 3">TG57</strain>
    </source>
</reference>
<evidence type="ECO:0000313" key="2">
    <source>
        <dbReference type="EMBL" id="AST57123.1"/>
    </source>
</evidence>
<accession>A0A223HXA5</accession>
<organism evidence="2 3">
    <name type="scientific">Thermoanaerobacterium thermosaccharolyticum</name>
    <name type="common">Clostridium thermosaccharolyticum</name>
    <dbReference type="NCBI Taxonomy" id="1517"/>
    <lineage>
        <taxon>Bacteria</taxon>
        <taxon>Bacillati</taxon>
        <taxon>Bacillota</taxon>
        <taxon>Clostridia</taxon>
        <taxon>Thermoanaerobacterales</taxon>
        <taxon>Thermoanaerobacteraceae</taxon>
        <taxon>Thermoanaerobacterium</taxon>
    </lineage>
</organism>
<dbReference type="Proteomes" id="UP000214975">
    <property type="component" value="Chromosome"/>
</dbReference>
<dbReference type="InterPro" id="IPR007712">
    <property type="entry name" value="RelE/ParE_toxin"/>
</dbReference>
<dbReference type="Pfam" id="PF05016">
    <property type="entry name" value="ParE_toxin"/>
    <property type="match status" value="1"/>
</dbReference>
<dbReference type="InterPro" id="IPR035093">
    <property type="entry name" value="RelE/ParE_toxin_dom_sf"/>
</dbReference>
<protein>
    <submittedName>
        <fullName evidence="2">Plasmid stabilization protein</fullName>
    </submittedName>
</protein>
<evidence type="ECO:0000313" key="3">
    <source>
        <dbReference type="Proteomes" id="UP000214975"/>
    </source>
</evidence>
<dbReference type="AlphaFoldDB" id="A0A223HXA5"/>
<sequence length="91" mass="10390">MASKDLSNIVSYIAAELKAPKAAIDLIDALDTSISRLAQFPYSCSVYQPEKSFDNEYRILPVKNYLVFYVVKEQVVEIHRVIYAKMDLSKL</sequence>
<evidence type="ECO:0000256" key="1">
    <source>
        <dbReference type="ARBA" id="ARBA00022649"/>
    </source>
</evidence>